<dbReference type="PROSITE" id="PS00059">
    <property type="entry name" value="ADH_ZINC"/>
    <property type="match status" value="1"/>
</dbReference>
<reference evidence="8 9" key="1">
    <citation type="journal article" date="2019" name="Anaerobe">
        <title>Detection of Robinsoniella peoriensis in multiple bone samples of a trauma patient.</title>
        <authorList>
            <person name="Schrottner P."/>
            <person name="Hartwich K."/>
            <person name="Bunk B."/>
            <person name="Schober I."/>
            <person name="Helbig S."/>
            <person name="Rudolph W.W."/>
            <person name="Gunzer F."/>
        </authorList>
    </citation>
    <scope>NUCLEOTIDE SEQUENCE [LARGE SCALE GENOMIC DNA]</scope>
    <source>
        <strain evidence="8 9">DSM 106044</strain>
    </source>
</reference>
<dbReference type="InterPro" id="IPR036291">
    <property type="entry name" value="NAD(P)-bd_dom_sf"/>
</dbReference>
<keyword evidence="5" id="KW-0472">Membrane</keyword>
<evidence type="ECO:0000256" key="1">
    <source>
        <dbReference type="ARBA" id="ARBA00022723"/>
    </source>
</evidence>
<evidence type="ECO:0000256" key="5">
    <source>
        <dbReference type="SAM" id="Phobius"/>
    </source>
</evidence>
<gene>
    <name evidence="8" type="ORF">DSM106044_04768</name>
</gene>
<dbReference type="GO" id="GO:0008270">
    <property type="term" value="F:zinc ion binding"/>
    <property type="evidence" value="ECO:0007669"/>
    <property type="project" value="InterPro"/>
</dbReference>
<keyword evidence="2 4" id="KW-0862">Zinc</keyword>
<protein>
    <submittedName>
        <fullName evidence="8">D-arabitol-phosphate dehydrogenase</fullName>
        <ecNumber evidence="8">1.1.1.301</ecNumber>
    </submittedName>
</protein>
<organism evidence="8 9">
    <name type="scientific">Robinsoniella peoriensis</name>
    <dbReference type="NCBI Taxonomy" id="180332"/>
    <lineage>
        <taxon>Bacteria</taxon>
        <taxon>Bacillati</taxon>
        <taxon>Bacillota</taxon>
        <taxon>Clostridia</taxon>
        <taxon>Lachnospirales</taxon>
        <taxon>Lachnospiraceae</taxon>
        <taxon>Robinsoniella</taxon>
    </lineage>
</organism>
<dbReference type="InterPro" id="IPR013149">
    <property type="entry name" value="ADH-like_C"/>
</dbReference>
<dbReference type="InterPro" id="IPR050129">
    <property type="entry name" value="Zn_alcohol_dh"/>
</dbReference>
<evidence type="ECO:0000259" key="6">
    <source>
        <dbReference type="Pfam" id="PF00107"/>
    </source>
</evidence>
<evidence type="ECO:0000313" key="9">
    <source>
        <dbReference type="Proteomes" id="UP000306509"/>
    </source>
</evidence>
<dbReference type="Pfam" id="PF00107">
    <property type="entry name" value="ADH_zinc_N"/>
    <property type="match status" value="1"/>
</dbReference>
<comment type="cofactor">
    <cofactor evidence="4">
        <name>Zn(2+)</name>
        <dbReference type="ChEBI" id="CHEBI:29105"/>
    </cofactor>
</comment>
<evidence type="ECO:0000256" key="2">
    <source>
        <dbReference type="ARBA" id="ARBA00022833"/>
    </source>
</evidence>
<dbReference type="GO" id="GO:0016491">
    <property type="term" value="F:oxidoreductase activity"/>
    <property type="evidence" value="ECO:0007669"/>
    <property type="project" value="UniProtKB-KW"/>
</dbReference>
<dbReference type="InterPro" id="IPR013154">
    <property type="entry name" value="ADH-like_N"/>
</dbReference>
<keyword evidence="1 4" id="KW-0479">Metal-binding</keyword>
<dbReference type="Pfam" id="PF08240">
    <property type="entry name" value="ADH_N"/>
    <property type="match status" value="1"/>
</dbReference>
<proteinExistence type="inferred from homology"/>
<sequence length="350" mass="37760">MKGKSLVGSKGFQLELRERDLPTPGYNQVLIKIGVCGVCGSDLHLLSHQADLTPLGHEISGKVFQIGRAVSKVKIGDDVVVEDKTYCGRCTACKNGHIELCSDMHDLNGQSGMGEYICVHENMLHIFEGITPEEAAFTEPLAVCVNTYMTAQVPLHGKVVILGIGPLAIMCAALAVHYGASFVACVGSKEGTKRNKIREDAALAAGADTVTYMSCEHYKETLKLRAGGPIDAIIVTSPPSTIKEALDLADYGTRIVPIGLDLGENSKVQIDIDRIIMQKNTIVPFIAEPAGKFPLSLELIRDGVVNVKELITHEIPLEEAAVLKNLFHNDNGVIKVMIKMNKERSIGGMC</sequence>
<dbReference type="Proteomes" id="UP000306509">
    <property type="component" value="Unassembled WGS sequence"/>
</dbReference>
<evidence type="ECO:0000256" key="4">
    <source>
        <dbReference type="RuleBase" id="RU361277"/>
    </source>
</evidence>
<dbReference type="PANTHER" id="PTHR43401">
    <property type="entry name" value="L-THREONINE 3-DEHYDROGENASE"/>
    <property type="match status" value="1"/>
</dbReference>
<dbReference type="EMBL" id="QGQD01000096">
    <property type="protein sequence ID" value="TLC98430.1"/>
    <property type="molecule type" value="Genomic_DNA"/>
</dbReference>
<dbReference type="Gene3D" id="3.40.50.720">
    <property type="entry name" value="NAD(P)-binding Rossmann-like Domain"/>
    <property type="match status" value="1"/>
</dbReference>
<feature type="domain" description="Alcohol dehydrogenase-like N-terminal" evidence="7">
    <location>
        <begin position="27"/>
        <end position="125"/>
    </location>
</feature>
<dbReference type="SUPFAM" id="SSF51735">
    <property type="entry name" value="NAD(P)-binding Rossmann-fold domains"/>
    <property type="match status" value="1"/>
</dbReference>
<keyword evidence="5" id="KW-1133">Transmembrane helix</keyword>
<keyword evidence="9" id="KW-1185">Reference proteome</keyword>
<name>A0A4U8Q192_9FIRM</name>
<dbReference type="PANTHER" id="PTHR43401:SF2">
    <property type="entry name" value="L-THREONINE 3-DEHYDROGENASE"/>
    <property type="match status" value="1"/>
</dbReference>
<evidence type="ECO:0000256" key="3">
    <source>
        <dbReference type="ARBA" id="ARBA00023002"/>
    </source>
</evidence>
<comment type="caution">
    <text evidence="8">The sequence shown here is derived from an EMBL/GenBank/DDBJ whole genome shotgun (WGS) entry which is preliminary data.</text>
</comment>
<accession>A0A4U8Q192</accession>
<evidence type="ECO:0000259" key="7">
    <source>
        <dbReference type="Pfam" id="PF08240"/>
    </source>
</evidence>
<keyword evidence="3 8" id="KW-0560">Oxidoreductase</keyword>
<dbReference type="SUPFAM" id="SSF50129">
    <property type="entry name" value="GroES-like"/>
    <property type="match status" value="1"/>
</dbReference>
<dbReference type="Gene3D" id="3.90.180.10">
    <property type="entry name" value="Medium-chain alcohol dehydrogenases, catalytic domain"/>
    <property type="match status" value="1"/>
</dbReference>
<feature type="domain" description="Alcohol dehydrogenase-like C-terminal" evidence="6">
    <location>
        <begin position="166"/>
        <end position="297"/>
    </location>
</feature>
<dbReference type="InterPro" id="IPR011032">
    <property type="entry name" value="GroES-like_sf"/>
</dbReference>
<dbReference type="AlphaFoldDB" id="A0A4U8Q192"/>
<comment type="similarity">
    <text evidence="4">Belongs to the zinc-containing alcohol dehydrogenase family.</text>
</comment>
<feature type="transmembrane region" description="Helical" evidence="5">
    <location>
        <begin position="159"/>
        <end position="180"/>
    </location>
</feature>
<keyword evidence="5" id="KW-0812">Transmembrane</keyword>
<dbReference type="EC" id="1.1.1.301" evidence="8"/>
<dbReference type="InterPro" id="IPR002328">
    <property type="entry name" value="ADH_Zn_CS"/>
</dbReference>
<evidence type="ECO:0000313" key="8">
    <source>
        <dbReference type="EMBL" id="TLC98430.1"/>
    </source>
</evidence>